<accession>A0ABZ1YKN6</accession>
<dbReference type="Proteomes" id="UP001432062">
    <property type="component" value="Chromosome"/>
</dbReference>
<keyword evidence="2" id="KW-1185">Reference proteome</keyword>
<evidence type="ECO:0000313" key="2">
    <source>
        <dbReference type="Proteomes" id="UP001432062"/>
    </source>
</evidence>
<sequence>MANGHADFSAGDRVRVDRVFDPPHPMTGSKHAVVEGVLGKVDRFGFSLNGRFHSWNPGPSCTQTVVRLTPENDDRGGDGG</sequence>
<evidence type="ECO:0000313" key="1">
    <source>
        <dbReference type="EMBL" id="WUV42836.1"/>
    </source>
</evidence>
<name>A0ABZ1YKN6_9NOCA</name>
<reference evidence="1" key="1">
    <citation type="submission" date="2022-10" db="EMBL/GenBank/DDBJ databases">
        <title>The complete genomes of actinobacterial strains from the NBC collection.</title>
        <authorList>
            <person name="Joergensen T.S."/>
            <person name="Alvarez Arevalo M."/>
            <person name="Sterndorff E.B."/>
            <person name="Faurdal D."/>
            <person name="Vuksanovic O."/>
            <person name="Mourched A.-S."/>
            <person name="Charusanti P."/>
            <person name="Shaw S."/>
            <person name="Blin K."/>
            <person name="Weber T."/>
        </authorList>
    </citation>
    <scope>NUCLEOTIDE SEQUENCE</scope>
    <source>
        <strain evidence="1">NBC_01482</strain>
    </source>
</reference>
<proteinExistence type="predicted"/>
<dbReference type="RefSeq" id="WP_329405454.1">
    <property type="nucleotide sequence ID" value="NZ_CP109441.1"/>
</dbReference>
<dbReference type="EMBL" id="CP109441">
    <property type="protein sequence ID" value="WUV42836.1"/>
    <property type="molecule type" value="Genomic_DNA"/>
</dbReference>
<gene>
    <name evidence="1" type="ORF">OG563_26700</name>
</gene>
<evidence type="ECO:0008006" key="3">
    <source>
        <dbReference type="Google" id="ProtNLM"/>
    </source>
</evidence>
<protein>
    <recommendedName>
        <fullName evidence="3">DUF1918 domain-containing protein</fullName>
    </recommendedName>
</protein>
<organism evidence="1 2">
    <name type="scientific">Nocardia vinacea</name>
    <dbReference type="NCBI Taxonomy" id="96468"/>
    <lineage>
        <taxon>Bacteria</taxon>
        <taxon>Bacillati</taxon>
        <taxon>Actinomycetota</taxon>
        <taxon>Actinomycetes</taxon>
        <taxon>Mycobacteriales</taxon>
        <taxon>Nocardiaceae</taxon>
        <taxon>Nocardia</taxon>
    </lineage>
</organism>